<keyword evidence="1" id="KW-0238">DNA-binding</keyword>
<accession>F5X3Z2</accession>
<protein>
    <submittedName>
        <fullName evidence="4">Putative transcriptional regulator</fullName>
    </submittedName>
</protein>
<feature type="domain" description="HTH cro/C1-type" evidence="3">
    <location>
        <begin position="4"/>
        <end position="58"/>
    </location>
</feature>
<organism evidence="4 5">
    <name type="scientific">Streptococcus pasteurianus (strain ATCC 43144 / JCM 5346 / CCUG 46074 / CDC 1723-81)</name>
    <dbReference type="NCBI Taxonomy" id="981540"/>
    <lineage>
        <taxon>Bacteria</taxon>
        <taxon>Bacillati</taxon>
        <taxon>Bacillota</taxon>
        <taxon>Bacilli</taxon>
        <taxon>Lactobacillales</taxon>
        <taxon>Streptococcaceae</taxon>
        <taxon>Streptococcus</taxon>
    </lineage>
</organism>
<reference evidence="4 5" key="1">
    <citation type="journal article" date="2011" name="PLoS ONE">
        <title>Sequencing and comparative genome analysis of two pathogenic Streptococcus gallolyticus subspecies: genome plasticity, adaptation and virulence.</title>
        <authorList>
            <person name="Lin I.-H."/>
            <person name="Liu T.-T."/>
            <person name="Teng Y.-T."/>
            <person name="Wu H.-L."/>
            <person name="Liu Y.-M."/>
            <person name="Wu K.-M."/>
            <person name="Chang C.-H."/>
            <person name="Hsu M.-T."/>
        </authorList>
    </citation>
    <scope>NUCLEOTIDE SEQUENCE [LARGE SCALE GENOMIC DNA]</scope>
    <source>
        <strain evidence="5">ATCC 43144 / JCM 5346 / CDC 1723-81</strain>
    </source>
</reference>
<dbReference type="PANTHER" id="PTHR46558:SF11">
    <property type="entry name" value="HTH-TYPE TRANSCRIPTIONAL REGULATOR XRE"/>
    <property type="match status" value="1"/>
</dbReference>
<dbReference type="KEGG" id="stb:SGPB_2013"/>
<dbReference type="InterPro" id="IPR001387">
    <property type="entry name" value="Cro/C1-type_HTH"/>
</dbReference>
<dbReference type="EMBL" id="AP012054">
    <property type="protein sequence ID" value="BAK31001.1"/>
    <property type="molecule type" value="Genomic_DNA"/>
</dbReference>
<dbReference type="AlphaFoldDB" id="F5X3Z2"/>
<name>F5X3Z2_STRPX</name>
<dbReference type="InterPro" id="IPR010982">
    <property type="entry name" value="Lambda_DNA-bd_dom_sf"/>
</dbReference>
<evidence type="ECO:0000259" key="3">
    <source>
        <dbReference type="PROSITE" id="PS50943"/>
    </source>
</evidence>
<dbReference type="PANTHER" id="PTHR46558">
    <property type="entry name" value="TRACRIPTIONAL REGULATORY PROTEIN-RELATED-RELATED"/>
    <property type="match status" value="1"/>
</dbReference>
<dbReference type="STRING" id="981540.SGPB_2013"/>
<dbReference type="Gene3D" id="1.10.260.40">
    <property type="entry name" value="lambda repressor-like DNA-binding domains"/>
    <property type="match status" value="1"/>
</dbReference>
<evidence type="ECO:0000313" key="5">
    <source>
        <dbReference type="Proteomes" id="UP000007946"/>
    </source>
</evidence>
<sequence>MNRIKELRKEKGLTQKKLADIAEVSKRTLIYWENGESQIKTDKAEKLADFFGVSVGYLLGYATVDDVMELTTKVMTNQIRLEDISDKNTRKAVSDYIELNKGLEPNQPFTTDYSMLNAIEKINDIKLVDKMMTDSMLANRVLDRLRNYMMESGIIKPGSYNWEIERVMSWLIDFNDELFKRKVSLSGGKISSSASQNYQNDNSYKTDNES</sequence>
<dbReference type="Pfam" id="PF01381">
    <property type="entry name" value="HTH_3"/>
    <property type="match status" value="1"/>
</dbReference>
<dbReference type="SUPFAM" id="SSF47413">
    <property type="entry name" value="lambda repressor-like DNA-binding domains"/>
    <property type="match status" value="1"/>
</dbReference>
<dbReference type="RefSeq" id="WP_013852363.1">
    <property type="nucleotide sequence ID" value="NC_015600.1"/>
</dbReference>
<dbReference type="SMART" id="SM00530">
    <property type="entry name" value="HTH_XRE"/>
    <property type="match status" value="1"/>
</dbReference>
<dbReference type="CDD" id="cd00093">
    <property type="entry name" value="HTH_XRE"/>
    <property type="match status" value="1"/>
</dbReference>
<evidence type="ECO:0000313" key="4">
    <source>
        <dbReference type="EMBL" id="BAK31001.1"/>
    </source>
</evidence>
<dbReference type="PROSITE" id="PS50943">
    <property type="entry name" value="HTH_CROC1"/>
    <property type="match status" value="1"/>
</dbReference>
<keyword evidence="5" id="KW-1185">Reference proteome</keyword>
<gene>
    <name evidence="4" type="ordered locus">SGPB_2013</name>
</gene>
<dbReference type="HOGENOM" id="CLU_066192_3_1_9"/>
<evidence type="ECO:0000256" key="1">
    <source>
        <dbReference type="ARBA" id="ARBA00023125"/>
    </source>
</evidence>
<dbReference type="GO" id="GO:0003677">
    <property type="term" value="F:DNA binding"/>
    <property type="evidence" value="ECO:0007669"/>
    <property type="project" value="UniProtKB-KW"/>
</dbReference>
<evidence type="ECO:0000256" key="2">
    <source>
        <dbReference type="SAM" id="MobiDB-lite"/>
    </source>
</evidence>
<dbReference type="Proteomes" id="UP000007946">
    <property type="component" value="Chromosome"/>
</dbReference>
<feature type="region of interest" description="Disordered" evidence="2">
    <location>
        <begin position="188"/>
        <end position="210"/>
    </location>
</feature>
<proteinExistence type="predicted"/>